<dbReference type="Proteomes" id="UP000260812">
    <property type="component" value="Unassembled WGS sequence"/>
</dbReference>
<dbReference type="GO" id="GO:0006598">
    <property type="term" value="P:polyamine catabolic process"/>
    <property type="evidence" value="ECO:0007669"/>
    <property type="project" value="TreeGrafter"/>
</dbReference>
<evidence type="ECO:0000313" key="2">
    <source>
        <dbReference type="Proteomes" id="UP000260812"/>
    </source>
</evidence>
<evidence type="ECO:0000313" key="1">
    <source>
        <dbReference type="EMBL" id="RGE61714.1"/>
    </source>
</evidence>
<dbReference type="GO" id="GO:0033969">
    <property type="term" value="F:gamma-glutamyl-gamma-aminobutyrate hydrolase activity"/>
    <property type="evidence" value="ECO:0007669"/>
    <property type="project" value="TreeGrafter"/>
</dbReference>
<dbReference type="InterPro" id="IPR011697">
    <property type="entry name" value="Peptidase_C26"/>
</dbReference>
<dbReference type="EMBL" id="QVLV01000005">
    <property type="protein sequence ID" value="RGE61714.1"/>
    <property type="molecule type" value="Genomic_DNA"/>
</dbReference>
<gene>
    <name evidence="1" type="ORF">DXC51_09140</name>
</gene>
<dbReference type="Gene3D" id="3.40.50.880">
    <property type="match status" value="1"/>
</dbReference>
<dbReference type="PROSITE" id="PS51273">
    <property type="entry name" value="GATASE_TYPE_1"/>
    <property type="match status" value="1"/>
</dbReference>
<dbReference type="InterPro" id="IPR044668">
    <property type="entry name" value="PuuD-like"/>
</dbReference>
<dbReference type="GO" id="GO:0005829">
    <property type="term" value="C:cytosol"/>
    <property type="evidence" value="ECO:0007669"/>
    <property type="project" value="TreeGrafter"/>
</dbReference>
<reference evidence="1" key="1">
    <citation type="submission" date="2018-08" db="EMBL/GenBank/DDBJ databases">
        <title>A genome reference for cultivated species of the human gut microbiota.</title>
        <authorList>
            <person name="Zou Y."/>
            <person name="Xue W."/>
            <person name="Luo G."/>
        </authorList>
    </citation>
    <scope>NUCLEOTIDE SEQUENCE [LARGE SCALE GENOMIC DNA]</scope>
    <source>
        <strain evidence="1">TF05-5AC</strain>
    </source>
</reference>
<keyword evidence="1" id="KW-0378">Hydrolase</keyword>
<protein>
    <submittedName>
        <fullName evidence="1">Gamma-glutamyl-gamma-aminobutyrate hydrolase family protein</fullName>
    </submittedName>
</protein>
<comment type="caution">
    <text evidence="1">The sequence shown here is derived from an EMBL/GenBank/DDBJ whole genome shotgun (WGS) entry which is preliminary data.</text>
</comment>
<organism evidence="1 2">
    <name type="scientific">Eisenbergiella massiliensis</name>
    <dbReference type="NCBI Taxonomy" id="1720294"/>
    <lineage>
        <taxon>Bacteria</taxon>
        <taxon>Bacillati</taxon>
        <taxon>Bacillota</taxon>
        <taxon>Clostridia</taxon>
        <taxon>Lachnospirales</taxon>
        <taxon>Lachnospiraceae</taxon>
        <taxon>Eisenbergiella</taxon>
    </lineage>
</organism>
<proteinExistence type="predicted"/>
<sequence>MFQSGRLQRKVVFSFWSKVHIMDYGLFSLNNRVPADGMAAPEEGFMKKIVIAGNSGSTENYAEALTRLGASCTVTTDCRFAGDFDALLLPGGGDIDPVLFGESDHGSRKIEPGLDRKQLAMLDAFVRLSRPVLGICKGMQIINVYFGGGVIQDLPTNYAHQYDGRDQVHPSHAVPGSIFHQLYGADFNVNSAHHQGIGSPGRGLSVVQYAPDGVAEGIVHENLPVIGVQWHPERMCFARRREDTPDGSLLLSHFLSLTVS</sequence>
<name>A0A3E3I6U0_9FIRM</name>
<dbReference type="SUPFAM" id="SSF52317">
    <property type="entry name" value="Class I glutamine amidotransferase-like"/>
    <property type="match status" value="1"/>
</dbReference>
<dbReference type="InterPro" id="IPR029062">
    <property type="entry name" value="Class_I_gatase-like"/>
</dbReference>
<dbReference type="PANTHER" id="PTHR43235">
    <property type="entry name" value="GLUTAMINE AMIDOTRANSFERASE PB2B2.05-RELATED"/>
    <property type="match status" value="1"/>
</dbReference>
<dbReference type="Pfam" id="PF07722">
    <property type="entry name" value="Peptidase_C26"/>
    <property type="match status" value="1"/>
</dbReference>
<keyword evidence="2" id="KW-1185">Reference proteome</keyword>
<dbReference type="AlphaFoldDB" id="A0A3E3I6U0"/>
<dbReference type="PANTHER" id="PTHR43235:SF1">
    <property type="entry name" value="GLUTAMINE AMIDOTRANSFERASE PB2B2.05-RELATED"/>
    <property type="match status" value="1"/>
</dbReference>
<accession>A0A3E3I6U0</accession>